<comment type="caution">
    <text evidence="1">The sequence shown here is derived from an EMBL/GenBank/DDBJ whole genome shotgun (WGS) entry which is preliminary data.</text>
</comment>
<dbReference type="InterPro" id="IPR014747">
    <property type="entry name" value="Bac_photo_RC_H_C"/>
</dbReference>
<evidence type="ECO:0000313" key="2">
    <source>
        <dbReference type="Proteomes" id="UP000029095"/>
    </source>
</evidence>
<dbReference type="Gene3D" id="3.90.50.10">
    <property type="entry name" value="Photosynthetic Reaction Center, subunit H, domain 2"/>
    <property type="match status" value="1"/>
</dbReference>
<sequence>MPMESIWSYAVDSGHVEGQDLTGCTVVATDGTIGRVGRQAEHFGMRHLVVDTGVWVFGRSALVPVGMVTGVDPGARTVTVGCTRAEVKAAPRFRTDSETMDREYLASVGDYYHRLPPRETSAD</sequence>
<accession>A0A086N7N3</accession>
<reference evidence="1 2" key="1">
    <citation type="submission" date="2014-05" db="EMBL/GenBank/DDBJ databases">
        <title>Complete genome sequence of the Streptomyces mutabilis TRM45540.</title>
        <authorList>
            <person name="Luo X."/>
            <person name="Zhang L."/>
        </authorList>
    </citation>
    <scope>NUCLEOTIDE SEQUENCE [LARGE SCALE GENOMIC DNA]</scope>
    <source>
        <strain evidence="1 2">TRM45540</strain>
    </source>
</reference>
<dbReference type="STRING" id="1915400.FM21_14200"/>
<dbReference type="GO" id="GO:0019684">
    <property type="term" value="P:photosynthesis, light reaction"/>
    <property type="evidence" value="ECO:0007669"/>
    <property type="project" value="InterPro"/>
</dbReference>
<protein>
    <recommendedName>
        <fullName evidence="3">PRC-barrel domain containing protein</fullName>
    </recommendedName>
</protein>
<organism evidence="1 2">
    <name type="scientific">Streptomyces mutabilis</name>
    <dbReference type="NCBI Taxonomy" id="67332"/>
    <lineage>
        <taxon>Bacteria</taxon>
        <taxon>Bacillati</taxon>
        <taxon>Actinomycetota</taxon>
        <taxon>Actinomycetes</taxon>
        <taxon>Kitasatosporales</taxon>
        <taxon>Streptomycetaceae</taxon>
        <taxon>Streptomyces</taxon>
    </lineage>
</organism>
<dbReference type="SUPFAM" id="SSF50346">
    <property type="entry name" value="PRC-barrel domain"/>
    <property type="match status" value="1"/>
</dbReference>
<name>A0A086N7N3_9ACTN</name>
<dbReference type="HOGENOM" id="CLU_136247_0_0_11"/>
<dbReference type="Proteomes" id="UP000029095">
    <property type="component" value="Unassembled WGS sequence"/>
</dbReference>
<proteinExistence type="predicted"/>
<evidence type="ECO:0008006" key="3">
    <source>
        <dbReference type="Google" id="ProtNLM"/>
    </source>
</evidence>
<dbReference type="EMBL" id="JNFQ01000001">
    <property type="protein sequence ID" value="KFG77151.1"/>
    <property type="molecule type" value="Genomic_DNA"/>
</dbReference>
<dbReference type="AlphaFoldDB" id="A0A086N7N3"/>
<keyword evidence="2" id="KW-1185">Reference proteome</keyword>
<evidence type="ECO:0000313" key="1">
    <source>
        <dbReference type="EMBL" id="KFG77151.1"/>
    </source>
</evidence>
<dbReference type="GO" id="GO:0030077">
    <property type="term" value="C:plasma membrane light-harvesting complex"/>
    <property type="evidence" value="ECO:0007669"/>
    <property type="project" value="InterPro"/>
</dbReference>
<dbReference type="InterPro" id="IPR011033">
    <property type="entry name" value="PRC_barrel-like_sf"/>
</dbReference>
<gene>
    <name evidence="1" type="ORF">FM21_14200</name>
</gene>